<dbReference type="GO" id="GO:0005886">
    <property type="term" value="C:plasma membrane"/>
    <property type="evidence" value="ECO:0007669"/>
    <property type="project" value="TreeGrafter"/>
</dbReference>
<dbReference type="Proteomes" id="UP000190989">
    <property type="component" value="Unassembled WGS sequence"/>
</dbReference>
<feature type="transmembrane region" description="Helical" evidence="5">
    <location>
        <begin position="282"/>
        <end position="303"/>
    </location>
</feature>
<dbReference type="RefSeq" id="WP_079730488.1">
    <property type="nucleotide sequence ID" value="NZ_FVZE01000003.1"/>
</dbReference>
<name>A0A1U6HV95_9SPHN</name>
<feature type="transmembrane region" description="Helical" evidence="5">
    <location>
        <begin position="184"/>
        <end position="204"/>
    </location>
</feature>
<feature type="transmembrane region" description="Helical" evidence="5">
    <location>
        <begin position="106"/>
        <end position="127"/>
    </location>
</feature>
<evidence type="ECO:0000256" key="5">
    <source>
        <dbReference type="SAM" id="Phobius"/>
    </source>
</evidence>
<dbReference type="GO" id="GO:0006874">
    <property type="term" value="P:intracellular calcium ion homeostasis"/>
    <property type="evidence" value="ECO:0007669"/>
    <property type="project" value="TreeGrafter"/>
</dbReference>
<evidence type="ECO:0000313" key="7">
    <source>
        <dbReference type="EMBL" id="SLJ99645.1"/>
    </source>
</evidence>
<feature type="transmembrane region" description="Helical" evidence="5">
    <location>
        <begin position="252"/>
        <end position="270"/>
    </location>
</feature>
<proteinExistence type="predicted"/>
<feature type="transmembrane region" description="Helical" evidence="5">
    <location>
        <begin position="6"/>
        <end position="24"/>
    </location>
</feature>
<dbReference type="EMBL" id="FVZE01000003">
    <property type="protein sequence ID" value="SLJ99645.1"/>
    <property type="molecule type" value="Genomic_DNA"/>
</dbReference>
<dbReference type="Pfam" id="PF01699">
    <property type="entry name" value="Na_Ca_ex"/>
    <property type="match status" value="2"/>
</dbReference>
<feature type="transmembrane region" description="Helical" evidence="5">
    <location>
        <begin position="139"/>
        <end position="160"/>
    </location>
</feature>
<keyword evidence="2 5" id="KW-0812">Transmembrane</keyword>
<feature type="domain" description="Sodium/calcium exchanger membrane region" evidence="6">
    <location>
        <begin position="190"/>
        <end position="328"/>
    </location>
</feature>
<feature type="domain" description="Sodium/calcium exchanger membrane region" evidence="6">
    <location>
        <begin position="6"/>
        <end position="154"/>
    </location>
</feature>
<dbReference type="AlphaFoldDB" id="A0A1U6HV95"/>
<gene>
    <name evidence="7" type="ORF">SAMN06295987_103134</name>
</gene>
<dbReference type="InterPro" id="IPR004837">
    <property type="entry name" value="NaCa_Exmemb"/>
</dbReference>
<accession>A0A1U6HV95</accession>
<keyword evidence="4 5" id="KW-0472">Membrane</keyword>
<dbReference type="InterPro" id="IPR044880">
    <property type="entry name" value="NCX_ion-bd_dom_sf"/>
</dbReference>
<feature type="transmembrane region" description="Helical" evidence="5">
    <location>
        <begin position="71"/>
        <end position="94"/>
    </location>
</feature>
<feature type="transmembrane region" description="Helical" evidence="5">
    <location>
        <begin position="31"/>
        <end position="51"/>
    </location>
</feature>
<feature type="transmembrane region" description="Helical" evidence="5">
    <location>
        <begin position="216"/>
        <end position="240"/>
    </location>
</feature>
<sequence length="336" mass="35678">MEILSAWLAFAICVLLIGMAGPALTRSGGDIAARTGMSASWVGLIMLAAATSLPELFTGISAVTIADAPNIAMGDALGSCIFNLVMLVLLDALCRDEPFWRRSDQGHILSAGFGVVLISFVGALMLTSRNGLDFRIGHVSVYSPLLIMLYFIAMRAAFFYERRPERPAQPLGPARGDRTLKRAVVNYLVAAGVVGAAGAWLPFVGQEVAAVMGWRASFVGTLFIAAATSIPELIVTVSALRMGSADMAIGNLLGSNLFIILVIALDDIVYTDGSFYAQVSPAHAVTAFAAAMMSGLCIIGLLYRPGNRFFGLFGWISLSLLAIYLLSSYAIYLHGH</sequence>
<feature type="transmembrane region" description="Helical" evidence="5">
    <location>
        <begin position="310"/>
        <end position="332"/>
    </location>
</feature>
<keyword evidence="8" id="KW-1185">Reference proteome</keyword>
<organism evidence="7 8">
    <name type="scientific">Novosphingobium mathurense</name>
    <dbReference type="NCBI Taxonomy" id="428990"/>
    <lineage>
        <taxon>Bacteria</taxon>
        <taxon>Pseudomonadati</taxon>
        <taxon>Pseudomonadota</taxon>
        <taxon>Alphaproteobacteria</taxon>
        <taxon>Sphingomonadales</taxon>
        <taxon>Sphingomonadaceae</taxon>
        <taxon>Novosphingobium</taxon>
    </lineage>
</organism>
<protein>
    <submittedName>
        <fullName evidence="7">Cation:H+ antiporter</fullName>
    </submittedName>
</protein>
<dbReference type="PANTHER" id="PTHR10846:SF8">
    <property type="entry name" value="INNER MEMBRANE PROTEIN YRBG"/>
    <property type="match status" value="1"/>
</dbReference>
<dbReference type="PANTHER" id="PTHR10846">
    <property type="entry name" value="SODIUM/POTASSIUM/CALCIUM EXCHANGER"/>
    <property type="match status" value="1"/>
</dbReference>
<evidence type="ECO:0000256" key="2">
    <source>
        <dbReference type="ARBA" id="ARBA00022692"/>
    </source>
</evidence>
<keyword evidence="3 5" id="KW-1133">Transmembrane helix</keyword>
<evidence type="ECO:0000313" key="8">
    <source>
        <dbReference type="Proteomes" id="UP000190989"/>
    </source>
</evidence>
<dbReference type="GO" id="GO:0005262">
    <property type="term" value="F:calcium channel activity"/>
    <property type="evidence" value="ECO:0007669"/>
    <property type="project" value="TreeGrafter"/>
</dbReference>
<dbReference type="Gene3D" id="1.20.1420.30">
    <property type="entry name" value="NCX, central ion-binding region"/>
    <property type="match status" value="1"/>
</dbReference>
<evidence type="ECO:0000259" key="6">
    <source>
        <dbReference type="Pfam" id="PF01699"/>
    </source>
</evidence>
<comment type="subcellular location">
    <subcellularLocation>
        <location evidence="1">Membrane</location>
        <topology evidence="1">Multi-pass membrane protein</topology>
    </subcellularLocation>
</comment>
<dbReference type="GO" id="GO:0008273">
    <property type="term" value="F:calcium, potassium:sodium antiporter activity"/>
    <property type="evidence" value="ECO:0007669"/>
    <property type="project" value="TreeGrafter"/>
</dbReference>
<evidence type="ECO:0000256" key="4">
    <source>
        <dbReference type="ARBA" id="ARBA00023136"/>
    </source>
</evidence>
<evidence type="ECO:0000256" key="1">
    <source>
        <dbReference type="ARBA" id="ARBA00004141"/>
    </source>
</evidence>
<dbReference type="STRING" id="428990.SAMN06295987_103134"/>
<dbReference type="InterPro" id="IPR004481">
    <property type="entry name" value="K/Na/Ca-exchanger"/>
</dbReference>
<evidence type="ECO:0000256" key="3">
    <source>
        <dbReference type="ARBA" id="ARBA00022989"/>
    </source>
</evidence>
<reference evidence="8" key="1">
    <citation type="submission" date="2017-02" db="EMBL/GenBank/DDBJ databases">
        <authorList>
            <person name="Varghese N."/>
            <person name="Submissions S."/>
        </authorList>
    </citation>
    <scope>NUCLEOTIDE SEQUENCE [LARGE SCALE GENOMIC DNA]</scope>
    <source>
        <strain evidence="8">SM117</strain>
    </source>
</reference>